<evidence type="ECO:0000313" key="8">
    <source>
        <dbReference type="Proteomes" id="UP000809621"/>
    </source>
</evidence>
<dbReference type="Pfam" id="PF07813">
    <property type="entry name" value="LTXXQ"/>
    <property type="match status" value="1"/>
</dbReference>
<sequence length="166" mass="18435">MKMKKIALAAVLIPLALGSASAMAFGGGKGGEQRGGMDNRMLRQLDLTDEQKDQLKEIAQTQRDAKRAEMEENRDVRMAEMQAAKTAELDLVLSADFDEAQAQELASKMVEMQQSRYVEKLELQHEMMSVLTDEQKAELKTLQAERMAEMAEKDGKGGKKGGKKGW</sequence>
<feature type="chain" id="PRO_5047250667" evidence="6">
    <location>
        <begin position="25"/>
        <end position="166"/>
    </location>
</feature>
<evidence type="ECO:0000256" key="4">
    <source>
        <dbReference type="ARBA" id="ARBA00022764"/>
    </source>
</evidence>
<keyword evidence="3 6" id="KW-0732">Signal</keyword>
<protein>
    <submittedName>
        <fullName evidence="7">CpxP family protein</fullName>
    </submittedName>
</protein>
<feature type="signal peptide" evidence="6">
    <location>
        <begin position="1"/>
        <end position="24"/>
    </location>
</feature>
<evidence type="ECO:0000256" key="2">
    <source>
        <dbReference type="ARBA" id="ARBA00008441"/>
    </source>
</evidence>
<dbReference type="CDD" id="cd09916">
    <property type="entry name" value="CpxP_like"/>
    <property type="match status" value="1"/>
</dbReference>
<gene>
    <name evidence="7" type="ORF">JQC93_15175</name>
</gene>
<reference evidence="7 8" key="1">
    <citation type="submission" date="2021-02" db="EMBL/GenBank/DDBJ databases">
        <authorList>
            <person name="Park J.-S."/>
        </authorList>
    </citation>
    <scope>NUCLEOTIDE SEQUENCE [LARGE SCALE GENOMIC DNA]</scope>
    <source>
        <strain evidence="7 8">188UL20-2</strain>
    </source>
</reference>
<evidence type="ECO:0000313" key="7">
    <source>
        <dbReference type="EMBL" id="MBM7037749.1"/>
    </source>
</evidence>
<feature type="region of interest" description="Disordered" evidence="5">
    <location>
        <begin position="147"/>
        <end position="166"/>
    </location>
</feature>
<dbReference type="InterPro" id="IPR012899">
    <property type="entry name" value="LTXXQ"/>
</dbReference>
<accession>A0ABS2HL21</accession>
<organism evidence="7 8">
    <name type="scientific">Vibrio ulleungensis</name>
    <dbReference type="NCBI Taxonomy" id="2807619"/>
    <lineage>
        <taxon>Bacteria</taxon>
        <taxon>Pseudomonadati</taxon>
        <taxon>Pseudomonadota</taxon>
        <taxon>Gammaproteobacteria</taxon>
        <taxon>Vibrionales</taxon>
        <taxon>Vibrionaceae</taxon>
        <taxon>Vibrio</taxon>
    </lineage>
</organism>
<dbReference type="Gene3D" id="1.20.120.1490">
    <property type="match status" value="1"/>
</dbReference>
<evidence type="ECO:0000256" key="3">
    <source>
        <dbReference type="ARBA" id="ARBA00022729"/>
    </source>
</evidence>
<keyword evidence="4" id="KW-0574">Periplasm</keyword>
<dbReference type="PANTHER" id="PTHR38102:SF1">
    <property type="entry name" value="PERIPLASMIC CHAPERONE SPY"/>
    <property type="match status" value="1"/>
</dbReference>
<dbReference type="Proteomes" id="UP000809621">
    <property type="component" value="Unassembled WGS sequence"/>
</dbReference>
<dbReference type="PANTHER" id="PTHR38102">
    <property type="entry name" value="PERIPLASMIC CHAPERONE SPY"/>
    <property type="match status" value="1"/>
</dbReference>
<dbReference type="InterPro" id="IPR052211">
    <property type="entry name" value="Cpx_auxiliary_protein"/>
</dbReference>
<dbReference type="EMBL" id="JAFEUM010000006">
    <property type="protein sequence ID" value="MBM7037749.1"/>
    <property type="molecule type" value="Genomic_DNA"/>
</dbReference>
<name>A0ABS2HL21_9VIBR</name>
<evidence type="ECO:0000256" key="6">
    <source>
        <dbReference type="SAM" id="SignalP"/>
    </source>
</evidence>
<dbReference type="NCBIfam" id="NF009391">
    <property type="entry name" value="PRK12750.1"/>
    <property type="match status" value="1"/>
</dbReference>
<comment type="similarity">
    <text evidence="2">Belongs to the CpxP/Spy family.</text>
</comment>
<dbReference type="RefSeq" id="WP_205159253.1">
    <property type="nucleotide sequence ID" value="NZ_JAFEUM010000006.1"/>
</dbReference>
<feature type="compositionally biased region" description="Basic and acidic residues" evidence="5">
    <location>
        <begin position="147"/>
        <end position="157"/>
    </location>
</feature>
<comment type="subcellular location">
    <subcellularLocation>
        <location evidence="1">Periplasm</location>
    </subcellularLocation>
</comment>
<comment type="caution">
    <text evidence="7">The sequence shown here is derived from an EMBL/GenBank/DDBJ whole genome shotgun (WGS) entry which is preliminary data.</text>
</comment>
<keyword evidence="8" id="KW-1185">Reference proteome</keyword>
<proteinExistence type="inferred from homology"/>
<evidence type="ECO:0000256" key="1">
    <source>
        <dbReference type="ARBA" id="ARBA00004418"/>
    </source>
</evidence>
<evidence type="ECO:0000256" key="5">
    <source>
        <dbReference type="SAM" id="MobiDB-lite"/>
    </source>
</evidence>